<sequence length="60" mass="6971">MNGDRRLARVVSLRVAFYTGLSRMLHRDAPPHQCCRTASWLLAKLQQRNELELDKCNMSL</sequence>
<proteinExistence type="predicted"/>
<gene>
    <name evidence="1" type="ORF">LOAG_07042</name>
</gene>
<dbReference type="CTD" id="9944460"/>
<evidence type="ECO:0000313" key="1">
    <source>
        <dbReference type="EMBL" id="EFO21445.2"/>
    </source>
</evidence>
<protein>
    <submittedName>
        <fullName evidence="1">Uncharacterized protein</fullName>
    </submittedName>
</protein>
<dbReference type="AlphaFoldDB" id="A0A1S0TWM9"/>
<dbReference type="EMBL" id="JH712429">
    <property type="protein sequence ID" value="EFO21445.2"/>
    <property type="molecule type" value="Genomic_DNA"/>
</dbReference>
<dbReference type="GeneID" id="9944460"/>
<name>A0A1S0TWM9_LOALO</name>
<accession>A0A1S0TWM9</accession>
<reference evidence="1" key="1">
    <citation type="submission" date="2012-04" db="EMBL/GenBank/DDBJ databases">
        <title>The Genome Sequence of Loa loa.</title>
        <authorList>
            <consortium name="The Broad Institute Genome Sequencing Platform"/>
            <consortium name="Broad Institute Genome Sequencing Center for Infectious Disease"/>
            <person name="Nutman T.B."/>
            <person name="Fink D.L."/>
            <person name="Russ C."/>
            <person name="Young S."/>
            <person name="Zeng Q."/>
            <person name="Gargeya S."/>
            <person name="Alvarado L."/>
            <person name="Berlin A."/>
            <person name="Chapman S.B."/>
            <person name="Chen Z."/>
            <person name="Freedman E."/>
            <person name="Gellesch M."/>
            <person name="Goldberg J."/>
            <person name="Griggs A."/>
            <person name="Gujja S."/>
            <person name="Heilman E.R."/>
            <person name="Heiman D."/>
            <person name="Howarth C."/>
            <person name="Mehta T."/>
            <person name="Neiman D."/>
            <person name="Pearson M."/>
            <person name="Roberts A."/>
            <person name="Saif S."/>
            <person name="Shea T."/>
            <person name="Shenoy N."/>
            <person name="Sisk P."/>
            <person name="Stolte C."/>
            <person name="Sykes S."/>
            <person name="White J."/>
            <person name="Yandava C."/>
            <person name="Haas B."/>
            <person name="Henn M.R."/>
            <person name="Nusbaum C."/>
            <person name="Birren B."/>
        </authorList>
    </citation>
    <scope>NUCLEOTIDE SEQUENCE [LARGE SCALE GENOMIC DNA]</scope>
</reference>
<dbReference type="InParanoid" id="A0A1S0TWM9"/>
<dbReference type="KEGG" id="loa:LOAG_07042"/>
<organism evidence="1">
    <name type="scientific">Loa loa</name>
    <name type="common">Eye worm</name>
    <name type="synonym">Filaria loa</name>
    <dbReference type="NCBI Taxonomy" id="7209"/>
    <lineage>
        <taxon>Eukaryota</taxon>
        <taxon>Metazoa</taxon>
        <taxon>Ecdysozoa</taxon>
        <taxon>Nematoda</taxon>
        <taxon>Chromadorea</taxon>
        <taxon>Rhabditida</taxon>
        <taxon>Spirurina</taxon>
        <taxon>Spiruromorpha</taxon>
        <taxon>Filarioidea</taxon>
        <taxon>Onchocercidae</taxon>
        <taxon>Loa</taxon>
    </lineage>
</organism>
<dbReference type="RefSeq" id="XP_003142624.2">
    <property type="nucleotide sequence ID" value="XM_003142576.2"/>
</dbReference>